<comment type="caution">
    <text evidence="4">The sequence shown here is derived from an EMBL/GenBank/DDBJ whole genome shotgun (WGS) entry which is preliminary data.</text>
</comment>
<dbReference type="Gene3D" id="1.10.10.10">
    <property type="entry name" value="Winged helix-like DNA-binding domain superfamily/Winged helix DNA-binding domain"/>
    <property type="match status" value="1"/>
</dbReference>
<organism evidence="4 5">
    <name type="scientific">Staphylococcus aureus</name>
    <dbReference type="NCBI Taxonomy" id="1280"/>
    <lineage>
        <taxon>Bacteria</taxon>
        <taxon>Bacillati</taxon>
        <taxon>Bacillota</taxon>
        <taxon>Bacilli</taxon>
        <taxon>Bacillales</taxon>
        <taxon>Staphylococcaceae</taxon>
        <taxon>Staphylococcus</taxon>
    </lineage>
</organism>
<dbReference type="InterPro" id="IPR036597">
    <property type="entry name" value="Fido-like_dom_sf"/>
</dbReference>
<keyword evidence="2" id="KW-0067">ATP-binding</keyword>
<sequence>MPISTNLIKKLHAILLEGTRGKEKNPGNFRKIQNFIGPDNKIEHATYIPIEAHKIDDYMTNLEFFMNGLQHNSLSVDNDKTYLNYDADPLIRTAITHAQFESIHPFLDGNGRLGRILIILMLVNAGVIDKPVFFVSEELEKEKARYYDLLNGVRTKQSDWEGWIIFFLNATERMINSILKKIEKSEELYRKGVALLKNESEIKLWYLTFQEPKLTVKRAAAITSYSQPTVRRALKKLAENDLVYEEKSKKRNRSYNNYELLRIIND</sequence>
<dbReference type="Proteomes" id="UP000254224">
    <property type="component" value="Unassembled WGS sequence"/>
</dbReference>
<evidence type="ECO:0000313" key="4">
    <source>
        <dbReference type="EMBL" id="SUK17004.1"/>
    </source>
</evidence>
<evidence type="ECO:0000313" key="5">
    <source>
        <dbReference type="Proteomes" id="UP000254224"/>
    </source>
</evidence>
<feature type="binding site" evidence="2">
    <location>
        <begin position="108"/>
        <end position="115"/>
    </location>
    <ligand>
        <name>ATP</name>
        <dbReference type="ChEBI" id="CHEBI:30616"/>
    </ligand>
</feature>
<feature type="domain" description="Fido" evidence="3">
    <location>
        <begin position="3"/>
        <end position="169"/>
    </location>
</feature>
<gene>
    <name evidence="4" type="ORF">NCTC7972_00999</name>
</gene>
<dbReference type="InterPro" id="IPR036388">
    <property type="entry name" value="WH-like_DNA-bd_sf"/>
</dbReference>
<dbReference type="PANTHER" id="PTHR13504:SF38">
    <property type="entry name" value="FIDO DOMAIN-CONTAINING PROTEIN"/>
    <property type="match status" value="1"/>
</dbReference>
<dbReference type="InterPro" id="IPR040198">
    <property type="entry name" value="Fido_containing"/>
</dbReference>
<dbReference type="SUPFAM" id="SSF46785">
    <property type="entry name" value="Winged helix' DNA-binding domain"/>
    <property type="match status" value="1"/>
</dbReference>
<dbReference type="PANTHER" id="PTHR13504">
    <property type="entry name" value="FIDO DOMAIN-CONTAINING PROTEIN DDB_G0283145"/>
    <property type="match status" value="1"/>
</dbReference>
<feature type="active site" evidence="1">
    <location>
        <position position="104"/>
    </location>
</feature>
<proteinExistence type="predicted"/>
<protein>
    <submittedName>
        <fullName evidence="4">MloA</fullName>
    </submittedName>
</protein>
<keyword evidence="2" id="KW-0547">Nucleotide-binding</keyword>
<dbReference type="InterPro" id="IPR036390">
    <property type="entry name" value="WH_DNA-bd_sf"/>
</dbReference>
<dbReference type="PROSITE" id="PS51459">
    <property type="entry name" value="FIDO"/>
    <property type="match status" value="1"/>
</dbReference>
<evidence type="ECO:0000259" key="3">
    <source>
        <dbReference type="PROSITE" id="PS51459"/>
    </source>
</evidence>
<dbReference type="GO" id="GO:0005524">
    <property type="term" value="F:ATP binding"/>
    <property type="evidence" value="ECO:0007669"/>
    <property type="project" value="UniProtKB-KW"/>
</dbReference>
<feature type="binding site" evidence="2">
    <location>
        <begin position="146"/>
        <end position="147"/>
    </location>
    <ligand>
        <name>ATP</name>
        <dbReference type="ChEBI" id="CHEBI:30616"/>
    </ligand>
</feature>
<accession>A0A8G2M820</accession>
<dbReference type="RefSeq" id="WP_227803825.1">
    <property type="nucleotide sequence ID" value="NZ_JXHX01000073.1"/>
</dbReference>
<dbReference type="SUPFAM" id="SSF140931">
    <property type="entry name" value="Fic-like"/>
    <property type="match status" value="1"/>
</dbReference>
<dbReference type="Gene3D" id="1.10.3290.10">
    <property type="entry name" value="Fido-like domain"/>
    <property type="match status" value="1"/>
</dbReference>
<dbReference type="InterPro" id="IPR003812">
    <property type="entry name" value="Fido"/>
</dbReference>
<dbReference type="Pfam" id="PF02661">
    <property type="entry name" value="Fic"/>
    <property type="match status" value="1"/>
</dbReference>
<evidence type="ECO:0000256" key="2">
    <source>
        <dbReference type="PIRSR" id="PIRSR640198-2"/>
    </source>
</evidence>
<dbReference type="AlphaFoldDB" id="A0A8G2M820"/>
<evidence type="ECO:0000256" key="1">
    <source>
        <dbReference type="PIRSR" id="PIRSR640198-1"/>
    </source>
</evidence>
<name>A0A8G2M820_STAAU</name>
<reference evidence="4 5" key="1">
    <citation type="submission" date="2018-06" db="EMBL/GenBank/DDBJ databases">
        <authorList>
            <consortium name="Pathogen Informatics"/>
            <person name="Doyle S."/>
        </authorList>
    </citation>
    <scope>NUCLEOTIDE SEQUENCE [LARGE SCALE GENOMIC DNA]</scope>
    <source>
        <strain evidence="4 5">NCTC7972</strain>
    </source>
</reference>
<dbReference type="EMBL" id="UHAI01000002">
    <property type="protein sequence ID" value="SUK17004.1"/>
    <property type="molecule type" value="Genomic_DNA"/>
</dbReference>